<dbReference type="AlphaFoldDB" id="A0AAD6V4F9"/>
<feature type="region of interest" description="Disordered" evidence="1">
    <location>
        <begin position="22"/>
        <end position="56"/>
    </location>
</feature>
<reference evidence="2" key="1">
    <citation type="submission" date="2023-03" db="EMBL/GenBank/DDBJ databases">
        <title>Massive genome expansion in bonnet fungi (Mycena s.s.) driven by repeated elements and novel gene families across ecological guilds.</title>
        <authorList>
            <consortium name="Lawrence Berkeley National Laboratory"/>
            <person name="Harder C.B."/>
            <person name="Miyauchi S."/>
            <person name="Viragh M."/>
            <person name="Kuo A."/>
            <person name="Thoen E."/>
            <person name="Andreopoulos B."/>
            <person name="Lu D."/>
            <person name="Skrede I."/>
            <person name="Drula E."/>
            <person name="Henrissat B."/>
            <person name="Morin E."/>
            <person name="Kohler A."/>
            <person name="Barry K."/>
            <person name="LaButti K."/>
            <person name="Morin E."/>
            <person name="Salamov A."/>
            <person name="Lipzen A."/>
            <person name="Mereny Z."/>
            <person name="Hegedus B."/>
            <person name="Baldrian P."/>
            <person name="Stursova M."/>
            <person name="Weitz H."/>
            <person name="Taylor A."/>
            <person name="Grigoriev I.V."/>
            <person name="Nagy L.G."/>
            <person name="Martin F."/>
            <person name="Kauserud H."/>
        </authorList>
    </citation>
    <scope>NUCLEOTIDE SEQUENCE</scope>
    <source>
        <strain evidence="2">9144</strain>
    </source>
</reference>
<proteinExistence type="predicted"/>
<gene>
    <name evidence="2" type="ORF">GGX14DRAFT_399516</name>
</gene>
<comment type="caution">
    <text evidence="2">The sequence shown here is derived from an EMBL/GenBank/DDBJ whole genome shotgun (WGS) entry which is preliminary data.</text>
</comment>
<evidence type="ECO:0000256" key="1">
    <source>
        <dbReference type="SAM" id="MobiDB-lite"/>
    </source>
</evidence>
<feature type="compositionally biased region" description="Basic and acidic residues" evidence="1">
    <location>
        <begin position="31"/>
        <end position="45"/>
    </location>
</feature>
<keyword evidence="3" id="KW-1185">Reference proteome</keyword>
<protein>
    <submittedName>
        <fullName evidence="2">Uncharacterized protein</fullName>
    </submittedName>
</protein>
<sequence length="301" mass="32460">MCNGPGAPAALTQSQCDNDDRCNYGSVAGHESPHHQTDDSSKSKGETGLPISGSSTLASSWEEARRTLPAIRLEYFKNLNSNWDATVSVRAKQLLFLSALSNCSTSWQNMEKMRGSATVTTISAATTLEAFLKSNYVSPVVHGFDDTSGWCWFLTQNMPEGTLETPASPSIISSIYFFPLRKYGYIIRYGLITEYVMDLNTIRGHSGDIAWHPAIWQWILPSPLAATSRGSLGDLSVAPAITGKGHVPVYGPQGPPAHRLPDGLETMIVIMIPRILDTLVDGPVAGPAYAPTGSLRPPLAP</sequence>
<dbReference type="Proteomes" id="UP001219525">
    <property type="component" value="Unassembled WGS sequence"/>
</dbReference>
<evidence type="ECO:0000313" key="3">
    <source>
        <dbReference type="Proteomes" id="UP001219525"/>
    </source>
</evidence>
<dbReference type="EMBL" id="JARJCW010000055">
    <property type="protein sequence ID" value="KAJ7202352.1"/>
    <property type="molecule type" value="Genomic_DNA"/>
</dbReference>
<evidence type="ECO:0000313" key="2">
    <source>
        <dbReference type="EMBL" id="KAJ7202352.1"/>
    </source>
</evidence>
<name>A0AAD6V4F9_9AGAR</name>
<organism evidence="2 3">
    <name type="scientific">Mycena pura</name>
    <dbReference type="NCBI Taxonomy" id="153505"/>
    <lineage>
        <taxon>Eukaryota</taxon>
        <taxon>Fungi</taxon>
        <taxon>Dikarya</taxon>
        <taxon>Basidiomycota</taxon>
        <taxon>Agaricomycotina</taxon>
        <taxon>Agaricomycetes</taxon>
        <taxon>Agaricomycetidae</taxon>
        <taxon>Agaricales</taxon>
        <taxon>Marasmiineae</taxon>
        <taxon>Mycenaceae</taxon>
        <taxon>Mycena</taxon>
    </lineage>
</organism>
<accession>A0AAD6V4F9</accession>